<evidence type="ECO:0000259" key="6">
    <source>
        <dbReference type="PROSITE" id="PS50054"/>
    </source>
</evidence>
<dbReference type="PROSITE" id="PS00383">
    <property type="entry name" value="TYR_PHOSPHATASE_1"/>
    <property type="match status" value="1"/>
</dbReference>
<feature type="region of interest" description="Disordered" evidence="5">
    <location>
        <begin position="1"/>
        <end position="67"/>
    </location>
</feature>
<evidence type="ECO:0000256" key="1">
    <source>
        <dbReference type="ARBA" id="ARBA00008601"/>
    </source>
</evidence>
<dbReference type="InterPro" id="IPR000340">
    <property type="entry name" value="Dual-sp_phosphatase_cat-dom"/>
</dbReference>
<evidence type="ECO:0000256" key="2">
    <source>
        <dbReference type="ARBA" id="ARBA00013064"/>
    </source>
</evidence>
<dbReference type="PROSITE" id="PS50056">
    <property type="entry name" value="TYR_PHOSPHATASE_2"/>
    <property type="match status" value="1"/>
</dbReference>
<evidence type="ECO:0000313" key="8">
    <source>
        <dbReference type="EMBL" id="CAK0822913.1"/>
    </source>
</evidence>
<dbReference type="InterPro" id="IPR016130">
    <property type="entry name" value="Tyr_Pase_AS"/>
</dbReference>
<evidence type="ECO:0000256" key="4">
    <source>
        <dbReference type="ARBA" id="ARBA00022912"/>
    </source>
</evidence>
<proteinExistence type="inferred from homology"/>
<comment type="caution">
    <text evidence="8">The sequence shown here is derived from an EMBL/GenBank/DDBJ whole genome shotgun (WGS) entry which is preliminary data.</text>
</comment>
<dbReference type="SMART" id="SM00195">
    <property type="entry name" value="DSPc"/>
    <property type="match status" value="1"/>
</dbReference>
<dbReference type="SUPFAM" id="SSF52799">
    <property type="entry name" value="(Phosphotyrosine protein) phosphatases II"/>
    <property type="match status" value="1"/>
</dbReference>
<dbReference type="Proteomes" id="UP001189429">
    <property type="component" value="Unassembled WGS sequence"/>
</dbReference>
<dbReference type="EC" id="3.1.3.48" evidence="2"/>
<dbReference type="InterPro" id="IPR029021">
    <property type="entry name" value="Prot-tyrosine_phosphatase-like"/>
</dbReference>
<dbReference type="PANTHER" id="PTHR10159:SF519">
    <property type="entry name" value="DUAL SPECIFICITY PROTEIN PHOSPHATASE MPK3"/>
    <property type="match status" value="1"/>
</dbReference>
<dbReference type="InterPro" id="IPR000387">
    <property type="entry name" value="Tyr_Pase_dom"/>
</dbReference>
<reference evidence="8" key="1">
    <citation type="submission" date="2023-10" db="EMBL/GenBank/DDBJ databases">
        <authorList>
            <person name="Chen Y."/>
            <person name="Shah S."/>
            <person name="Dougan E. K."/>
            <person name="Thang M."/>
            <person name="Chan C."/>
        </authorList>
    </citation>
    <scope>NUCLEOTIDE SEQUENCE [LARGE SCALE GENOMIC DNA]</scope>
</reference>
<keyword evidence="9" id="KW-1185">Reference proteome</keyword>
<name>A0ABN9RWM5_9DINO</name>
<keyword evidence="3" id="KW-0378">Hydrolase</keyword>
<dbReference type="Pfam" id="PF00782">
    <property type="entry name" value="DSPc"/>
    <property type="match status" value="1"/>
</dbReference>
<accession>A0ABN9RWM5</accession>
<dbReference type="InterPro" id="IPR020422">
    <property type="entry name" value="TYR_PHOSPHATASE_DUAL_dom"/>
</dbReference>
<dbReference type="Gene3D" id="3.90.190.10">
    <property type="entry name" value="Protein tyrosine phosphatase superfamily"/>
    <property type="match status" value="1"/>
</dbReference>
<sequence>MGAANLVDVPDARCRERPASSQPLPDRGVEAGPRAARAARRQRDYGGEPATDELGPTALAKHAARGHRGDRCERAVSQFDLWRATAVAAIDPTWQLDAAVTALLHEQFLEGPPSFAGACPLAALARCRLDLSPKSPDLARARRATLLGLARAAPRRSRWPLPRPLAALVASAIVDQMLGIAAAATPLCLWSSRARDLGRPVFQAAVVVGLGAPGPPEMPARPQRAPAIARQRAPAVAASIGNGILDMLSIGRRGEVVAWLEDALADLDIGDAGRLDPQGGELEVAAEVGGRPATSDAPPRPLDNCDRVLPLLYLGGLESTADVQRMVREGICAVVCCMREFEFPSSTFSDQLLDYFRVDVEDVGREPIEAFIPEALAFVHARISRGQAVLVHCRAGVSRSTVVVIAYLVVHQGRPHAAVAGLS</sequence>
<dbReference type="EMBL" id="CAUYUJ010008113">
    <property type="protein sequence ID" value="CAK0822913.1"/>
    <property type="molecule type" value="Genomic_DNA"/>
</dbReference>
<dbReference type="PANTHER" id="PTHR10159">
    <property type="entry name" value="DUAL SPECIFICITY PROTEIN PHOSPHATASE"/>
    <property type="match status" value="1"/>
</dbReference>
<comment type="similarity">
    <text evidence="1">Belongs to the protein-tyrosine phosphatase family. Non-receptor class dual specificity subfamily.</text>
</comment>
<dbReference type="CDD" id="cd14498">
    <property type="entry name" value="DSP"/>
    <property type="match status" value="1"/>
</dbReference>
<dbReference type="PROSITE" id="PS50054">
    <property type="entry name" value="TYR_PHOSPHATASE_DUAL"/>
    <property type="match status" value="1"/>
</dbReference>
<keyword evidence="4" id="KW-0904">Protein phosphatase</keyword>
<protein>
    <recommendedName>
        <fullName evidence="2">protein-tyrosine-phosphatase</fullName>
        <ecNumber evidence="2">3.1.3.48</ecNumber>
    </recommendedName>
</protein>
<evidence type="ECO:0000313" key="9">
    <source>
        <dbReference type="Proteomes" id="UP001189429"/>
    </source>
</evidence>
<organism evidence="8 9">
    <name type="scientific">Prorocentrum cordatum</name>
    <dbReference type="NCBI Taxonomy" id="2364126"/>
    <lineage>
        <taxon>Eukaryota</taxon>
        <taxon>Sar</taxon>
        <taxon>Alveolata</taxon>
        <taxon>Dinophyceae</taxon>
        <taxon>Prorocentrales</taxon>
        <taxon>Prorocentraceae</taxon>
        <taxon>Prorocentrum</taxon>
    </lineage>
</organism>
<evidence type="ECO:0000256" key="3">
    <source>
        <dbReference type="ARBA" id="ARBA00022801"/>
    </source>
</evidence>
<evidence type="ECO:0000259" key="7">
    <source>
        <dbReference type="PROSITE" id="PS50056"/>
    </source>
</evidence>
<gene>
    <name evidence="8" type="ORF">PCOR1329_LOCUS23807</name>
</gene>
<feature type="domain" description="Tyrosine-protein phosphatase" evidence="6">
    <location>
        <begin position="304"/>
        <end position="423"/>
    </location>
</feature>
<feature type="domain" description="Tyrosine specific protein phosphatases" evidence="7">
    <location>
        <begin position="369"/>
        <end position="423"/>
    </location>
</feature>
<evidence type="ECO:0000256" key="5">
    <source>
        <dbReference type="SAM" id="MobiDB-lite"/>
    </source>
</evidence>